<evidence type="ECO:0000313" key="5">
    <source>
        <dbReference type="EMBL" id="GGP82228.1"/>
    </source>
</evidence>
<dbReference type="GO" id="GO:0006950">
    <property type="term" value="P:response to stress"/>
    <property type="evidence" value="ECO:0007669"/>
    <property type="project" value="TreeGrafter"/>
</dbReference>
<dbReference type="Proteomes" id="UP000639606">
    <property type="component" value="Unassembled WGS sequence"/>
</dbReference>
<keyword evidence="3" id="KW-0804">Transcription</keyword>
<organism evidence="5 6">
    <name type="scientific">Saccharothrix coeruleofusca</name>
    <dbReference type="NCBI Taxonomy" id="33919"/>
    <lineage>
        <taxon>Bacteria</taxon>
        <taxon>Bacillati</taxon>
        <taxon>Actinomycetota</taxon>
        <taxon>Actinomycetes</taxon>
        <taxon>Pseudonocardiales</taxon>
        <taxon>Pseudonocardiaceae</taxon>
        <taxon>Saccharothrix</taxon>
    </lineage>
</organism>
<evidence type="ECO:0000256" key="3">
    <source>
        <dbReference type="ARBA" id="ARBA00023163"/>
    </source>
</evidence>
<dbReference type="Pfam" id="PF12802">
    <property type="entry name" value="MarR_2"/>
    <property type="match status" value="1"/>
</dbReference>
<reference evidence="5" key="1">
    <citation type="journal article" date="2014" name="Int. J. Syst. Evol. Microbiol.">
        <title>Complete genome sequence of Corynebacterium casei LMG S-19264T (=DSM 44701T), isolated from a smear-ripened cheese.</title>
        <authorList>
            <consortium name="US DOE Joint Genome Institute (JGI-PGF)"/>
            <person name="Walter F."/>
            <person name="Albersmeier A."/>
            <person name="Kalinowski J."/>
            <person name="Ruckert C."/>
        </authorList>
    </citation>
    <scope>NUCLEOTIDE SEQUENCE</scope>
    <source>
        <strain evidence="5">JCM 3313</strain>
    </source>
</reference>
<dbReference type="PRINTS" id="PR00598">
    <property type="entry name" value="HTHMARR"/>
</dbReference>
<keyword evidence="2" id="KW-0238">DNA-binding</keyword>
<dbReference type="InterPro" id="IPR039422">
    <property type="entry name" value="MarR/SlyA-like"/>
</dbReference>
<dbReference type="Gene3D" id="1.10.10.10">
    <property type="entry name" value="Winged helix-like DNA-binding domain superfamily/Winged helix DNA-binding domain"/>
    <property type="match status" value="1"/>
</dbReference>
<dbReference type="PROSITE" id="PS01117">
    <property type="entry name" value="HTH_MARR_1"/>
    <property type="match status" value="1"/>
</dbReference>
<keyword evidence="6" id="KW-1185">Reference proteome</keyword>
<dbReference type="InterPro" id="IPR011991">
    <property type="entry name" value="ArsR-like_HTH"/>
</dbReference>
<keyword evidence="1" id="KW-0805">Transcription regulation</keyword>
<dbReference type="InterPro" id="IPR036388">
    <property type="entry name" value="WH-like_DNA-bd_sf"/>
</dbReference>
<evidence type="ECO:0000256" key="1">
    <source>
        <dbReference type="ARBA" id="ARBA00023015"/>
    </source>
</evidence>
<dbReference type="GO" id="GO:0003677">
    <property type="term" value="F:DNA binding"/>
    <property type="evidence" value="ECO:0007669"/>
    <property type="project" value="UniProtKB-KW"/>
</dbReference>
<dbReference type="InterPro" id="IPR036390">
    <property type="entry name" value="WH_DNA-bd_sf"/>
</dbReference>
<reference evidence="5" key="2">
    <citation type="submission" date="2020-09" db="EMBL/GenBank/DDBJ databases">
        <authorList>
            <person name="Sun Q."/>
            <person name="Ohkuma M."/>
        </authorList>
    </citation>
    <scope>NUCLEOTIDE SEQUENCE</scope>
    <source>
        <strain evidence="5">JCM 3313</strain>
    </source>
</reference>
<accession>A0A918EGJ3</accession>
<dbReference type="EMBL" id="BMRG01000022">
    <property type="protein sequence ID" value="GGP82228.1"/>
    <property type="molecule type" value="Genomic_DNA"/>
</dbReference>
<dbReference type="SMART" id="SM00347">
    <property type="entry name" value="HTH_MARR"/>
    <property type="match status" value="1"/>
</dbReference>
<dbReference type="GO" id="GO:0003700">
    <property type="term" value="F:DNA-binding transcription factor activity"/>
    <property type="evidence" value="ECO:0007669"/>
    <property type="project" value="InterPro"/>
</dbReference>
<dbReference type="PANTHER" id="PTHR33164:SF57">
    <property type="entry name" value="MARR-FAMILY TRANSCRIPTIONAL REGULATOR"/>
    <property type="match status" value="1"/>
</dbReference>
<comment type="caution">
    <text evidence="5">The sequence shown here is derived from an EMBL/GenBank/DDBJ whole genome shotgun (WGS) entry which is preliminary data.</text>
</comment>
<evidence type="ECO:0000259" key="4">
    <source>
        <dbReference type="PROSITE" id="PS50995"/>
    </source>
</evidence>
<protein>
    <submittedName>
        <fullName evidence="5">MarR family transcriptional regulator</fullName>
    </submittedName>
</protein>
<dbReference type="RefSeq" id="WP_229796323.1">
    <property type="nucleotide sequence ID" value="NZ_BMRG01000022.1"/>
</dbReference>
<evidence type="ECO:0000313" key="6">
    <source>
        <dbReference type="Proteomes" id="UP000639606"/>
    </source>
</evidence>
<sequence length="160" mass="16841">MDTKAQRDALQDRIRDLMRTVRLVKQSQGESSPALPPGLIGTLSMIDNFTGHPTGCHAKELAARAGLDPSTVSRAVGALVTHGLVERRADPGDGRASILAITPEGHAALAAARGWYDDLMSRALADWRTDEVAALISMLARLTTDIEGAVGSASTMEAAP</sequence>
<gene>
    <name evidence="5" type="ORF">GCM10010185_65460</name>
</gene>
<evidence type="ECO:0000256" key="2">
    <source>
        <dbReference type="ARBA" id="ARBA00023125"/>
    </source>
</evidence>
<proteinExistence type="predicted"/>
<dbReference type="InterPro" id="IPR000835">
    <property type="entry name" value="HTH_MarR-typ"/>
</dbReference>
<dbReference type="AlphaFoldDB" id="A0A918EGJ3"/>
<feature type="domain" description="HTH marR-type" evidence="4">
    <location>
        <begin position="7"/>
        <end position="144"/>
    </location>
</feature>
<dbReference type="CDD" id="cd00090">
    <property type="entry name" value="HTH_ARSR"/>
    <property type="match status" value="1"/>
</dbReference>
<name>A0A918EGJ3_9PSEU</name>
<dbReference type="SUPFAM" id="SSF46785">
    <property type="entry name" value="Winged helix' DNA-binding domain"/>
    <property type="match status" value="1"/>
</dbReference>
<dbReference type="PANTHER" id="PTHR33164">
    <property type="entry name" value="TRANSCRIPTIONAL REGULATOR, MARR FAMILY"/>
    <property type="match status" value="1"/>
</dbReference>
<dbReference type="PROSITE" id="PS50995">
    <property type="entry name" value="HTH_MARR_2"/>
    <property type="match status" value="1"/>
</dbReference>
<dbReference type="InterPro" id="IPR023187">
    <property type="entry name" value="Tscrpt_reg_MarR-type_CS"/>
</dbReference>